<reference evidence="3 4" key="1">
    <citation type="submission" date="2023-01" db="EMBL/GenBank/DDBJ databases">
        <title>Novel diversity within Roseofilum (Cyanobacteria; Desertifilaceae) from marine benthic mats with descriptions of four novel species.</title>
        <authorList>
            <person name="Wang Y."/>
            <person name="Berthold D.E."/>
            <person name="Hu J."/>
            <person name="Lefler F.W."/>
            <person name="Laughinghouse H.D. IV."/>
        </authorList>
    </citation>
    <scope>NUCLEOTIDE SEQUENCE [LARGE SCALE GENOMIC DNA]</scope>
    <source>
        <strain evidence="3 4">BLCC-M91</strain>
    </source>
</reference>
<name>A0ABT7BHJ7_9CYAN</name>
<evidence type="ECO:0000313" key="4">
    <source>
        <dbReference type="Proteomes" id="UP001231370"/>
    </source>
</evidence>
<dbReference type="PRINTS" id="PR00364">
    <property type="entry name" value="DISEASERSIST"/>
</dbReference>
<feature type="domain" description="NB-ARC" evidence="2">
    <location>
        <begin position="115"/>
        <end position="206"/>
    </location>
</feature>
<evidence type="ECO:0000313" key="3">
    <source>
        <dbReference type="EMBL" id="MDJ1178645.1"/>
    </source>
</evidence>
<gene>
    <name evidence="3" type="ORF">PJF56_07205</name>
</gene>
<dbReference type="RefSeq" id="WP_283761957.1">
    <property type="nucleotide sequence ID" value="NZ_JAQPOK010000062.1"/>
</dbReference>
<dbReference type="Gene3D" id="3.40.50.300">
    <property type="entry name" value="P-loop containing nucleotide triphosphate hydrolases"/>
    <property type="match status" value="1"/>
</dbReference>
<evidence type="ECO:0000256" key="1">
    <source>
        <dbReference type="SAM" id="MobiDB-lite"/>
    </source>
</evidence>
<keyword evidence="4" id="KW-1185">Reference proteome</keyword>
<protein>
    <submittedName>
        <fullName evidence="3">NB-ARC domain-containing protein</fullName>
    </submittedName>
</protein>
<feature type="compositionally biased region" description="Low complexity" evidence="1">
    <location>
        <begin position="78"/>
        <end position="87"/>
    </location>
</feature>
<dbReference type="Proteomes" id="UP001231370">
    <property type="component" value="Unassembled WGS sequence"/>
</dbReference>
<comment type="caution">
    <text evidence="3">The sequence shown here is derived from an EMBL/GenBank/DDBJ whole genome shotgun (WGS) entry which is preliminary data.</text>
</comment>
<dbReference type="Pfam" id="PF00931">
    <property type="entry name" value="NB-ARC"/>
    <property type="match status" value="1"/>
</dbReference>
<dbReference type="SUPFAM" id="SSF52540">
    <property type="entry name" value="P-loop containing nucleoside triphosphate hydrolases"/>
    <property type="match status" value="1"/>
</dbReference>
<feature type="region of interest" description="Disordered" evidence="1">
    <location>
        <begin position="74"/>
        <end position="96"/>
    </location>
</feature>
<dbReference type="InterPro" id="IPR002182">
    <property type="entry name" value="NB-ARC"/>
</dbReference>
<dbReference type="InterPro" id="IPR027417">
    <property type="entry name" value="P-loop_NTPase"/>
</dbReference>
<evidence type="ECO:0000259" key="2">
    <source>
        <dbReference type="Pfam" id="PF00931"/>
    </source>
</evidence>
<organism evidence="3 4">
    <name type="scientific">Roseofilum halophilum BLCC-M91</name>
    <dbReference type="NCBI Taxonomy" id="3022259"/>
    <lineage>
        <taxon>Bacteria</taxon>
        <taxon>Bacillati</taxon>
        <taxon>Cyanobacteriota</taxon>
        <taxon>Cyanophyceae</taxon>
        <taxon>Desertifilales</taxon>
        <taxon>Desertifilaceae</taxon>
        <taxon>Roseofilum</taxon>
        <taxon>Roseofilum halophilum</taxon>
    </lineage>
</organism>
<dbReference type="EMBL" id="JAQPOK010000062">
    <property type="protein sequence ID" value="MDJ1178645.1"/>
    <property type="molecule type" value="Genomic_DNA"/>
</dbReference>
<accession>A0ABT7BHJ7</accession>
<proteinExistence type="predicted"/>
<sequence length="425" mass="49116">MGRHSTLKISITVPHNIEKRCKLREKLGDDLKKYNFRSKVEKINRASQSSQYGHCLQVDTVNVGGQFIQTIKDVQNRSPSESSPPNSTTQHPSPIIDLTDAPELTDFYNRTTERSTLKQWILKDKTRLIAIYGLSEIGKSTLTLKLIEEIQREFDAIIWRSLSHTPTLSTLQTELKEFLAPSQPNPLPTLLDTFRHTRCLVILDDVQSLFQPGKLAGEYLSDYKDYGQFFKQIARTLHYSCVILLSWEKPREIDTLEETHRYTRSLHLKGLESEAEEILRKAELVDEENWPELIELYQGHPVWLTIIAATIRELCDGQVSRFLADPPLEKQGQREEIYLGDVKPILETQLERLSDLEKRVMVWLARQEGGIDLVAKLPDREFSKSQLWDGMRSLGRRGLVEKQLAGERSHFVLHPLWQQHCLELQ</sequence>